<reference evidence="1" key="1">
    <citation type="submission" date="2023-07" db="EMBL/GenBank/DDBJ databases">
        <title>Fictibacillus sp. isolated from freshwater pond.</title>
        <authorList>
            <person name="Kirdat K."/>
            <person name="Bhat A."/>
            <person name="Mourya A."/>
            <person name="Yadav A."/>
        </authorList>
    </citation>
    <scope>NUCLEOTIDE SEQUENCE</scope>
    <source>
        <strain evidence="1">NE201</strain>
    </source>
</reference>
<dbReference type="InterPro" id="IPR036895">
    <property type="entry name" value="Uracil-DNA_glycosylase-like_sf"/>
</dbReference>
<evidence type="ECO:0008006" key="3">
    <source>
        <dbReference type="Google" id="ProtNLM"/>
    </source>
</evidence>
<comment type="caution">
    <text evidence="1">The sequence shown here is derived from an EMBL/GenBank/DDBJ whole genome shotgun (WGS) entry which is preliminary data.</text>
</comment>
<protein>
    <recommendedName>
        <fullName evidence="3">Uracil DNA glycosylase superfamily protein</fullName>
    </recommendedName>
</protein>
<name>A0ABT8I1F1_9BACL</name>
<gene>
    <name evidence="1" type="ORF">QYB97_20400</name>
</gene>
<dbReference type="RefSeq" id="WP_301167873.1">
    <property type="nucleotide sequence ID" value="NZ_JAUHTR010000015.1"/>
</dbReference>
<dbReference type="EMBL" id="JAUHTR010000015">
    <property type="protein sequence ID" value="MDN4526854.1"/>
    <property type="molecule type" value="Genomic_DNA"/>
</dbReference>
<organism evidence="1 2">
    <name type="scientific">Fictibacillus fluitans</name>
    <dbReference type="NCBI Taxonomy" id="3058422"/>
    <lineage>
        <taxon>Bacteria</taxon>
        <taxon>Bacillati</taxon>
        <taxon>Bacillota</taxon>
        <taxon>Bacilli</taxon>
        <taxon>Bacillales</taxon>
        <taxon>Fictibacillaceae</taxon>
        <taxon>Fictibacillus</taxon>
    </lineage>
</organism>
<sequence>MEFFDHYLRALLSLPVRERYSREDLLTSAFLMEKHGQLEMFYSPHNEAVNEKGKIVIVGITPGWVQMELAFRTARRLLEEGEGTAEILTAAKKAAQFSGSMRTYLIQMLDEMELPSFFELPDASALFGEERQLLHTVSLLKYPVFSNGKNYTGHQPPIKNNSFLMNYARDTLETDILTLDRPLIVPLGKAVEDVLHIFIDEGKIDESQCLLGFPHPSGANGHRHRQLRERKGALREKLQTFFTT</sequence>
<evidence type="ECO:0000313" key="1">
    <source>
        <dbReference type="EMBL" id="MDN4526854.1"/>
    </source>
</evidence>
<dbReference type="Proteomes" id="UP001172721">
    <property type="component" value="Unassembled WGS sequence"/>
</dbReference>
<proteinExistence type="predicted"/>
<evidence type="ECO:0000313" key="2">
    <source>
        <dbReference type="Proteomes" id="UP001172721"/>
    </source>
</evidence>
<dbReference type="SUPFAM" id="SSF52141">
    <property type="entry name" value="Uracil-DNA glycosylase-like"/>
    <property type="match status" value="1"/>
</dbReference>
<keyword evidence="2" id="KW-1185">Reference proteome</keyword>
<accession>A0ABT8I1F1</accession>